<accession>A0A9P5CNN5</accession>
<sequence length="500" mass="52922">MSRLLEAALLSGPSFFDGVEMGDGEQLIRTGRHLHNEENQSFKVQPTISSSTADVFSSSWGLVGDRGNFQRSALAIPMSTYRKTAIAIIIVAVAATASSSSDCRHKDSTDQEANTSTHSFTDVAYTSAQAQDQEGDLANLCSPEGPFVAHYMACVQCDSDNAEDYAAYFSPFISSCSSASSPIPASVTSYIDLDLYAIETFYIEGEGITSEYVVYSTSTVGTVAWNSVLYEVSANGLIESYLPTSVMAQLIKSVSSAASAAKVTGNPTELLYSALEAASKPAWFTSAIPASYTKQIATLEQQIESVWKTAMAVTITTSATSWSTSWVSETLSASAVAAPTTAAAAAKKSASSKAWVAGPVIGCVAGITLIMLGMLLFCRRRKRRAAAAAAAAAGEEAASKPDKPELPADPAAIYEAPDGAVVHELDSTQISTPRVDDSEAWRQQRSPIELDGEATGFLRDNRSSNTENVGLNCFEEEETCPYFLSHSSGCQVEIIVVTGG</sequence>
<dbReference type="AlphaFoldDB" id="A0A9P5CNN5"/>
<organism evidence="2 3">
    <name type="scientific">Cryphonectria parasitica (strain ATCC 38755 / EP155)</name>
    <dbReference type="NCBI Taxonomy" id="660469"/>
    <lineage>
        <taxon>Eukaryota</taxon>
        <taxon>Fungi</taxon>
        <taxon>Dikarya</taxon>
        <taxon>Ascomycota</taxon>
        <taxon>Pezizomycotina</taxon>
        <taxon>Sordariomycetes</taxon>
        <taxon>Sordariomycetidae</taxon>
        <taxon>Diaporthales</taxon>
        <taxon>Cryphonectriaceae</taxon>
        <taxon>Cryphonectria-Endothia species complex</taxon>
        <taxon>Cryphonectria</taxon>
    </lineage>
</organism>
<dbReference type="OrthoDB" id="5414836at2759"/>
<keyword evidence="3" id="KW-1185">Reference proteome</keyword>
<comment type="caution">
    <text evidence="2">The sequence shown here is derived from an EMBL/GenBank/DDBJ whole genome shotgun (WGS) entry which is preliminary data.</text>
</comment>
<evidence type="ECO:0000313" key="2">
    <source>
        <dbReference type="EMBL" id="KAF3764507.1"/>
    </source>
</evidence>
<keyword evidence="1" id="KW-0812">Transmembrane</keyword>
<dbReference type="EMBL" id="MU032348">
    <property type="protein sequence ID" value="KAF3764507.1"/>
    <property type="molecule type" value="Genomic_DNA"/>
</dbReference>
<dbReference type="GeneID" id="63837696"/>
<gene>
    <name evidence="2" type="ORF">M406DRAFT_330844</name>
</gene>
<name>A0A9P5CNN5_CRYP1</name>
<reference evidence="2" key="1">
    <citation type="journal article" date="2020" name="Phytopathology">
        <title>Genome sequence of the chestnut blight fungus Cryphonectria parasitica EP155: A fundamental resource for an archetypical invasive plant pathogen.</title>
        <authorList>
            <person name="Crouch J.A."/>
            <person name="Dawe A."/>
            <person name="Aerts A."/>
            <person name="Barry K."/>
            <person name="Churchill A.C.L."/>
            <person name="Grimwood J."/>
            <person name="Hillman B."/>
            <person name="Milgroom M.G."/>
            <person name="Pangilinan J."/>
            <person name="Smith M."/>
            <person name="Salamov A."/>
            <person name="Schmutz J."/>
            <person name="Yadav J."/>
            <person name="Grigoriev I.V."/>
            <person name="Nuss D."/>
        </authorList>
    </citation>
    <scope>NUCLEOTIDE SEQUENCE</scope>
    <source>
        <strain evidence="2">EP155</strain>
    </source>
</reference>
<keyword evidence="1" id="KW-0472">Membrane</keyword>
<protein>
    <submittedName>
        <fullName evidence="2">Uncharacterized protein</fullName>
    </submittedName>
</protein>
<feature type="transmembrane region" description="Helical" evidence="1">
    <location>
        <begin position="354"/>
        <end position="377"/>
    </location>
</feature>
<proteinExistence type="predicted"/>
<keyword evidence="1" id="KW-1133">Transmembrane helix</keyword>
<dbReference type="RefSeq" id="XP_040775468.1">
    <property type="nucleotide sequence ID" value="XM_040920567.1"/>
</dbReference>
<dbReference type="Proteomes" id="UP000803844">
    <property type="component" value="Unassembled WGS sequence"/>
</dbReference>
<evidence type="ECO:0000313" key="3">
    <source>
        <dbReference type="Proteomes" id="UP000803844"/>
    </source>
</evidence>
<evidence type="ECO:0000256" key="1">
    <source>
        <dbReference type="SAM" id="Phobius"/>
    </source>
</evidence>